<dbReference type="PROSITE" id="PS50109">
    <property type="entry name" value="HIS_KIN"/>
    <property type="match status" value="1"/>
</dbReference>
<dbReference type="PRINTS" id="PR00344">
    <property type="entry name" value="BCTRLSENSOR"/>
</dbReference>
<evidence type="ECO:0000256" key="1">
    <source>
        <dbReference type="ARBA" id="ARBA00000085"/>
    </source>
</evidence>
<dbReference type="Pfam" id="PF00672">
    <property type="entry name" value="HAMP"/>
    <property type="match status" value="1"/>
</dbReference>
<dbReference type="OrthoDB" id="1931120at2"/>
<keyword evidence="6" id="KW-0808">Transferase</keyword>
<evidence type="ECO:0000256" key="5">
    <source>
        <dbReference type="ARBA" id="ARBA00022553"/>
    </source>
</evidence>
<keyword evidence="7" id="KW-0547">Nucleotide-binding</keyword>
<dbReference type="Gene3D" id="1.10.287.130">
    <property type="match status" value="1"/>
</dbReference>
<dbReference type="PANTHER" id="PTHR44936:SF10">
    <property type="entry name" value="SENSOR PROTEIN RSTB"/>
    <property type="match status" value="1"/>
</dbReference>
<dbReference type="GO" id="GO:0005524">
    <property type="term" value="F:ATP binding"/>
    <property type="evidence" value="ECO:0007669"/>
    <property type="project" value="UniProtKB-KW"/>
</dbReference>
<evidence type="ECO:0000256" key="10">
    <source>
        <dbReference type="SAM" id="Coils"/>
    </source>
</evidence>
<evidence type="ECO:0000313" key="13">
    <source>
        <dbReference type="EMBL" id="ABZ77077.1"/>
    </source>
</evidence>
<dbReference type="PANTHER" id="PTHR44936">
    <property type="entry name" value="SENSOR PROTEIN CREC"/>
    <property type="match status" value="1"/>
</dbReference>
<gene>
    <name evidence="13" type="ordered locus">Shal_2520</name>
</gene>
<keyword evidence="4" id="KW-1003">Cell membrane</keyword>
<dbReference type="Gene3D" id="6.10.340.10">
    <property type="match status" value="1"/>
</dbReference>
<dbReference type="SUPFAM" id="SSF55874">
    <property type="entry name" value="ATPase domain of HSP90 chaperone/DNA topoisomerase II/histidine kinase"/>
    <property type="match status" value="1"/>
</dbReference>
<evidence type="ECO:0000256" key="2">
    <source>
        <dbReference type="ARBA" id="ARBA00004651"/>
    </source>
</evidence>
<keyword evidence="10" id="KW-0175">Coiled coil</keyword>
<dbReference type="InterPro" id="IPR003661">
    <property type="entry name" value="HisK_dim/P_dom"/>
</dbReference>
<dbReference type="InterPro" id="IPR004358">
    <property type="entry name" value="Sig_transdc_His_kin-like_C"/>
</dbReference>
<dbReference type="Pfam" id="PF02518">
    <property type="entry name" value="HATPase_c"/>
    <property type="match status" value="1"/>
</dbReference>
<dbReference type="InterPro" id="IPR003594">
    <property type="entry name" value="HATPase_dom"/>
</dbReference>
<evidence type="ECO:0000256" key="9">
    <source>
        <dbReference type="ARBA" id="ARBA00022840"/>
    </source>
</evidence>
<dbReference type="InterPro" id="IPR036097">
    <property type="entry name" value="HisK_dim/P_sf"/>
</dbReference>
<dbReference type="eggNOG" id="COG4191">
    <property type="taxonomic scope" value="Bacteria"/>
</dbReference>
<dbReference type="RefSeq" id="WP_012277605.1">
    <property type="nucleotide sequence ID" value="NC_010334.1"/>
</dbReference>
<comment type="catalytic activity">
    <reaction evidence="1">
        <text>ATP + protein L-histidine = ADP + protein N-phospho-L-histidine.</text>
        <dbReference type="EC" id="2.7.13.3"/>
    </reaction>
</comment>
<keyword evidence="4" id="KW-0472">Membrane</keyword>
<evidence type="ECO:0000259" key="12">
    <source>
        <dbReference type="PROSITE" id="PS50885"/>
    </source>
</evidence>
<evidence type="ECO:0000256" key="4">
    <source>
        <dbReference type="ARBA" id="ARBA00022475"/>
    </source>
</evidence>
<organism evidence="13 14">
    <name type="scientific">Shewanella halifaxensis (strain HAW-EB4)</name>
    <dbReference type="NCBI Taxonomy" id="458817"/>
    <lineage>
        <taxon>Bacteria</taxon>
        <taxon>Pseudomonadati</taxon>
        <taxon>Pseudomonadota</taxon>
        <taxon>Gammaproteobacteria</taxon>
        <taxon>Alteromonadales</taxon>
        <taxon>Shewanellaceae</taxon>
        <taxon>Shewanella</taxon>
    </lineage>
</organism>
<dbReference type="Gene3D" id="3.30.565.10">
    <property type="entry name" value="Histidine kinase-like ATPase, C-terminal domain"/>
    <property type="match status" value="1"/>
</dbReference>
<evidence type="ECO:0000256" key="3">
    <source>
        <dbReference type="ARBA" id="ARBA00012438"/>
    </source>
</evidence>
<dbReference type="SUPFAM" id="SSF47384">
    <property type="entry name" value="Homodimeric domain of signal transducing histidine kinase"/>
    <property type="match status" value="1"/>
</dbReference>
<name>B0TK58_SHEHH</name>
<dbReference type="InterPro" id="IPR005467">
    <property type="entry name" value="His_kinase_dom"/>
</dbReference>
<feature type="coiled-coil region" evidence="10">
    <location>
        <begin position="99"/>
        <end position="209"/>
    </location>
</feature>
<feature type="domain" description="HAMP" evidence="12">
    <location>
        <begin position="296"/>
        <end position="348"/>
    </location>
</feature>
<dbReference type="HOGENOM" id="CLU_039400_0_0_6"/>
<feature type="domain" description="Histidine kinase" evidence="11">
    <location>
        <begin position="368"/>
        <end position="573"/>
    </location>
</feature>
<dbReference type="GO" id="GO:0000155">
    <property type="term" value="F:phosphorelay sensor kinase activity"/>
    <property type="evidence" value="ECO:0007669"/>
    <property type="project" value="InterPro"/>
</dbReference>
<dbReference type="SMART" id="SM00387">
    <property type="entry name" value="HATPase_c"/>
    <property type="match status" value="1"/>
</dbReference>
<proteinExistence type="predicted"/>
<dbReference type="STRING" id="458817.Shal_2520"/>
<dbReference type="SUPFAM" id="SSF158472">
    <property type="entry name" value="HAMP domain-like"/>
    <property type="match status" value="1"/>
</dbReference>
<evidence type="ECO:0000313" key="14">
    <source>
        <dbReference type="Proteomes" id="UP000001317"/>
    </source>
</evidence>
<dbReference type="EC" id="2.7.13.3" evidence="3"/>
<evidence type="ECO:0000259" key="11">
    <source>
        <dbReference type="PROSITE" id="PS50109"/>
    </source>
</evidence>
<dbReference type="InterPro" id="IPR036890">
    <property type="entry name" value="HATPase_C_sf"/>
</dbReference>
<accession>B0TK58</accession>
<dbReference type="InterPro" id="IPR050980">
    <property type="entry name" value="2C_sensor_his_kinase"/>
</dbReference>
<dbReference type="Proteomes" id="UP000001317">
    <property type="component" value="Chromosome"/>
</dbReference>
<keyword evidence="5" id="KW-0597">Phosphoprotein</keyword>
<dbReference type="CDD" id="cd06225">
    <property type="entry name" value="HAMP"/>
    <property type="match status" value="1"/>
</dbReference>
<dbReference type="KEGG" id="shl:Shal_2520"/>
<keyword evidence="14" id="KW-1185">Reference proteome</keyword>
<evidence type="ECO:0000256" key="7">
    <source>
        <dbReference type="ARBA" id="ARBA00022741"/>
    </source>
</evidence>
<keyword evidence="8 13" id="KW-0418">Kinase</keyword>
<dbReference type="PROSITE" id="PS50885">
    <property type="entry name" value="HAMP"/>
    <property type="match status" value="1"/>
</dbReference>
<evidence type="ECO:0000256" key="6">
    <source>
        <dbReference type="ARBA" id="ARBA00022679"/>
    </source>
</evidence>
<reference evidence="13" key="1">
    <citation type="submission" date="2008-01" db="EMBL/GenBank/DDBJ databases">
        <title>Complete sequence of Shewanella halifaxensis HAW-EB4.</title>
        <authorList>
            <consortium name="US DOE Joint Genome Institute"/>
            <person name="Copeland A."/>
            <person name="Lucas S."/>
            <person name="Lapidus A."/>
            <person name="Glavina del Rio T."/>
            <person name="Dalin E."/>
            <person name="Tice H."/>
            <person name="Bruce D."/>
            <person name="Goodwin L."/>
            <person name="Pitluck S."/>
            <person name="Sims D."/>
            <person name="Brettin T."/>
            <person name="Detter J.C."/>
            <person name="Han C."/>
            <person name="Kuske C.R."/>
            <person name="Schmutz J."/>
            <person name="Larimer F."/>
            <person name="Land M."/>
            <person name="Hauser L."/>
            <person name="Kyrpides N."/>
            <person name="Kim E."/>
            <person name="Zhao J.-S."/>
            <person name="Richardson P."/>
        </authorList>
    </citation>
    <scope>NUCLEOTIDE SEQUENCE [LARGE SCALE GENOMIC DNA]</scope>
    <source>
        <strain evidence="13">HAW-EB4</strain>
    </source>
</reference>
<dbReference type="EMBL" id="CP000931">
    <property type="protein sequence ID" value="ABZ77077.1"/>
    <property type="molecule type" value="Genomic_DNA"/>
</dbReference>
<keyword evidence="9" id="KW-0067">ATP-binding</keyword>
<evidence type="ECO:0000256" key="8">
    <source>
        <dbReference type="ARBA" id="ARBA00022777"/>
    </source>
</evidence>
<protein>
    <recommendedName>
        <fullName evidence="3">histidine kinase</fullName>
        <ecNumber evidence="3">2.7.13.3</ecNumber>
    </recommendedName>
</protein>
<dbReference type="GO" id="GO:0005886">
    <property type="term" value="C:plasma membrane"/>
    <property type="evidence" value="ECO:0007669"/>
    <property type="project" value="UniProtKB-SubCell"/>
</dbReference>
<dbReference type="AlphaFoldDB" id="B0TK58"/>
<dbReference type="InterPro" id="IPR003660">
    <property type="entry name" value="HAMP_dom"/>
</dbReference>
<dbReference type="CDD" id="cd00082">
    <property type="entry name" value="HisKA"/>
    <property type="match status" value="1"/>
</dbReference>
<sequence>MSIKRYVFMLFGALILLLAMSQLFVAQYFKTQLQAELEQSSKSLSKSLVSVVIENAAELERMEFSFPQVPEVVPAAVSEVQAEFELDSIDWVEHNELINEHFEDEADRLTDEAEQQLDGQLEGLNSEIDQLALELANSATQGGELQLKSEAFKAKKAALEQKVQALLAKERMLVKSNRENMQQLREQAAREYQQRVERSLENIEIHTDEWLKDGRVLIIEGATAEHAVDGKDMLVHDISSNEDSGQSNALQFRSQRTVELPSGGANHLLERFSESVLLAILLTSVMALLLAYWLSHHVTEPLTELAGGHKKLAEGQFGIQLKEQGVKELKQILAGFNRMSQALAKLSKKEQQMSQQQHLADLGQITRGIAHSLRNPLHTLGLLSEQSTCTESLAEREKLNSKMQQKIALMDKSIQSLLTLSSNEVARDKAVPLNAIIQDILLELSITGIKPKVMFDSQSTILRVNGAESELRSILHAVMINAVEADPEAKQITIELSQDEKSKRVTITDWGKGIDPLVKEQIFKPHVTTKTEGSGMGIYIAKRLIESHYDGEIQFADNPQGGTIVTLIFGLGTQQLEQQADIEQGGHS</sequence>
<comment type="subcellular location">
    <subcellularLocation>
        <location evidence="2">Cell membrane</location>
        <topology evidence="2">Multi-pass membrane protein</topology>
    </subcellularLocation>
</comment>